<evidence type="ECO:0000259" key="2">
    <source>
        <dbReference type="Pfam" id="PF13559"/>
    </source>
</evidence>
<gene>
    <name evidence="3" type="ORF">ACAM_0830</name>
</gene>
<evidence type="ECO:0000313" key="3">
    <source>
        <dbReference type="EMBL" id="BAN90299.1"/>
    </source>
</evidence>
<accession>U3TG54</accession>
<dbReference type="OrthoDB" id="381829at2157"/>
<dbReference type="KEGG" id="acj:ACAM_0830"/>
<proteinExistence type="predicted"/>
<dbReference type="AlphaFoldDB" id="U3TG54"/>
<feature type="transmembrane region" description="Helical" evidence="1">
    <location>
        <begin position="53"/>
        <end position="74"/>
    </location>
</feature>
<evidence type="ECO:0000256" key="1">
    <source>
        <dbReference type="SAM" id="Phobius"/>
    </source>
</evidence>
<reference evidence="3 4" key="1">
    <citation type="journal article" date="2013" name="Appl. Environ. Microbiol.">
        <title>Variation of the Virus-Related Elements within Syntenic Genomes of the Hyperthermophilic Archaeon Aeropyrum.</title>
        <authorList>
            <person name="Daifuku T."/>
            <person name="Yoshida T."/>
            <person name="Kitamura T."/>
            <person name="Kawaichi S."/>
            <person name="Inoue T."/>
            <person name="Nomura K."/>
            <person name="Yoshida Y."/>
            <person name="Kuno S."/>
            <person name="Sako Y."/>
        </authorList>
    </citation>
    <scope>NUCLEOTIDE SEQUENCE [LARGE SCALE GENOMIC DNA]</scope>
    <source>
        <strain evidence="3 4">SY1</strain>
    </source>
</reference>
<organism evidence="3 4">
    <name type="scientific">Aeropyrum camini SY1 = JCM 12091</name>
    <dbReference type="NCBI Taxonomy" id="1198449"/>
    <lineage>
        <taxon>Archaea</taxon>
        <taxon>Thermoproteota</taxon>
        <taxon>Thermoprotei</taxon>
        <taxon>Desulfurococcales</taxon>
        <taxon>Desulfurococcaceae</taxon>
        <taxon>Aeropyrum</taxon>
    </lineage>
</organism>
<evidence type="ECO:0000313" key="4">
    <source>
        <dbReference type="Proteomes" id="UP000016887"/>
    </source>
</evidence>
<name>U3TG54_9CREN</name>
<dbReference type="GeneID" id="17110211"/>
<dbReference type="Pfam" id="PF13559">
    <property type="entry name" value="DUF4129"/>
    <property type="match status" value="1"/>
</dbReference>
<protein>
    <recommendedName>
        <fullName evidence="2">Protein-glutamine gamma-glutamyltransferase-like C-terminal domain-containing protein</fullName>
    </recommendedName>
</protein>
<sequence>MIPPEARHVIPLPPLETTAAPAPVGEGGGGATYTGVVTIPYVNVGSPEASGAGLLYIAAIVAILFMAVVLLGGASGGRRVAGFSPAAVVGGLRRAWSYFYPGRKRSLRLALEAMYEKALSRGARIARSMTPREAAEEAEASGVRARELVELYYSGVYAPGEPSEEMVRRAWRLARDEG</sequence>
<dbReference type="RefSeq" id="WP_022541572.1">
    <property type="nucleotide sequence ID" value="NC_022521.1"/>
</dbReference>
<keyword evidence="4" id="KW-1185">Reference proteome</keyword>
<keyword evidence="1" id="KW-0472">Membrane</keyword>
<keyword evidence="1" id="KW-1133">Transmembrane helix</keyword>
<dbReference type="STRING" id="1198449.ACAM_0830"/>
<dbReference type="Proteomes" id="UP000016887">
    <property type="component" value="Chromosome"/>
</dbReference>
<dbReference type="eggNOG" id="arCOG14856">
    <property type="taxonomic scope" value="Archaea"/>
</dbReference>
<feature type="domain" description="Protein-glutamine gamma-glutamyltransferase-like C-terminal" evidence="2">
    <location>
        <begin position="112"/>
        <end position="175"/>
    </location>
</feature>
<dbReference type="InterPro" id="IPR025403">
    <property type="entry name" value="TgpA-like_C"/>
</dbReference>
<dbReference type="EMBL" id="AP012489">
    <property type="protein sequence ID" value="BAN90299.1"/>
    <property type="molecule type" value="Genomic_DNA"/>
</dbReference>
<keyword evidence="1" id="KW-0812">Transmembrane</keyword>